<feature type="non-terminal residue" evidence="7">
    <location>
        <position position="1"/>
    </location>
</feature>
<dbReference type="PANTHER" id="PTHR48021">
    <property type="match status" value="1"/>
</dbReference>
<sequence length="255" mass="27920">MSVLHQALYAVVVCYACVGMSLVIAWPSSTLRLFSSTNTTLHRPMSETETALFGSLSSIGALLATPLSGFLLDAIGRKNSCMLFSLPHLISWVIVVLNSRVEAILAARFVSGLGGCQLLVVSVYVSEFCQESIRGMMTSGAIIAYGLGMLVSYLLGGCLEYDTKNYVYLTMTAFGILILLPLKESPMFLMKKGREKTLYGLRVDVPRGILHRAVCWWYPPGEENLNFAQTLWGRNGERASGTLKDQTKRDSIAAT</sequence>
<feature type="domain" description="Major facilitator superfamily (MFS) profile" evidence="6">
    <location>
        <begin position="1"/>
        <end position="255"/>
    </location>
</feature>
<dbReference type="InterPro" id="IPR020846">
    <property type="entry name" value="MFS_dom"/>
</dbReference>
<proteinExistence type="predicted"/>
<keyword evidence="4 5" id="KW-0472">Membrane</keyword>
<reference evidence="7" key="1">
    <citation type="submission" date="2022-03" db="EMBL/GenBank/DDBJ databases">
        <authorList>
            <person name="Martin H S."/>
        </authorList>
    </citation>
    <scope>NUCLEOTIDE SEQUENCE</scope>
</reference>
<organism evidence="7 8">
    <name type="scientific">Iphiclides podalirius</name>
    <name type="common">scarce swallowtail</name>
    <dbReference type="NCBI Taxonomy" id="110791"/>
    <lineage>
        <taxon>Eukaryota</taxon>
        <taxon>Metazoa</taxon>
        <taxon>Ecdysozoa</taxon>
        <taxon>Arthropoda</taxon>
        <taxon>Hexapoda</taxon>
        <taxon>Insecta</taxon>
        <taxon>Pterygota</taxon>
        <taxon>Neoptera</taxon>
        <taxon>Endopterygota</taxon>
        <taxon>Lepidoptera</taxon>
        <taxon>Glossata</taxon>
        <taxon>Ditrysia</taxon>
        <taxon>Papilionoidea</taxon>
        <taxon>Papilionidae</taxon>
        <taxon>Papilioninae</taxon>
        <taxon>Iphiclides</taxon>
    </lineage>
</organism>
<dbReference type="Gene3D" id="1.20.1250.20">
    <property type="entry name" value="MFS general substrate transporter like domains"/>
    <property type="match status" value="1"/>
</dbReference>
<feature type="transmembrane region" description="Helical" evidence="5">
    <location>
        <begin position="7"/>
        <end position="26"/>
    </location>
</feature>
<evidence type="ECO:0000256" key="4">
    <source>
        <dbReference type="ARBA" id="ARBA00023136"/>
    </source>
</evidence>
<evidence type="ECO:0000313" key="7">
    <source>
        <dbReference type="EMBL" id="CAH2057446.1"/>
    </source>
</evidence>
<dbReference type="PANTHER" id="PTHR48021:SF33">
    <property type="entry name" value="AT22075P-RELATED"/>
    <property type="match status" value="1"/>
</dbReference>
<comment type="subcellular location">
    <subcellularLocation>
        <location evidence="1">Membrane</location>
        <topology evidence="1">Multi-pass membrane protein</topology>
    </subcellularLocation>
</comment>
<evidence type="ECO:0000259" key="6">
    <source>
        <dbReference type="PROSITE" id="PS50850"/>
    </source>
</evidence>
<gene>
    <name evidence="7" type="ORF">IPOD504_LOCUS10243</name>
</gene>
<protein>
    <recommendedName>
        <fullName evidence="6">Major facilitator superfamily (MFS) profile domain-containing protein</fullName>
    </recommendedName>
</protein>
<evidence type="ECO:0000256" key="3">
    <source>
        <dbReference type="ARBA" id="ARBA00022989"/>
    </source>
</evidence>
<dbReference type="EMBL" id="OW152836">
    <property type="protein sequence ID" value="CAH2057446.1"/>
    <property type="molecule type" value="Genomic_DNA"/>
</dbReference>
<feature type="transmembrane region" description="Helical" evidence="5">
    <location>
        <begin position="166"/>
        <end position="182"/>
    </location>
</feature>
<keyword evidence="2 5" id="KW-0812">Transmembrane</keyword>
<name>A0ABN8II43_9NEOP</name>
<dbReference type="SUPFAM" id="SSF103473">
    <property type="entry name" value="MFS general substrate transporter"/>
    <property type="match status" value="1"/>
</dbReference>
<dbReference type="InterPro" id="IPR050549">
    <property type="entry name" value="MFS_Trehalose_Transporter"/>
</dbReference>
<dbReference type="PROSITE" id="PS50850">
    <property type="entry name" value="MFS"/>
    <property type="match status" value="1"/>
</dbReference>
<keyword evidence="8" id="KW-1185">Reference proteome</keyword>
<dbReference type="PROSITE" id="PS00216">
    <property type="entry name" value="SUGAR_TRANSPORT_1"/>
    <property type="match status" value="1"/>
</dbReference>
<feature type="transmembrane region" description="Helical" evidence="5">
    <location>
        <begin position="137"/>
        <end position="154"/>
    </location>
</feature>
<feature type="transmembrane region" description="Helical" evidence="5">
    <location>
        <begin position="51"/>
        <end position="72"/>
    </location>
</feature>
<evidence type="ECO:0000256" key="2">
    <source>
        <dbReference type="ARBA" id="ARBA00022692"/>
    </source>
</evidence>
<dbReference type="InterPro" id="IPR005828">
    <property type="entry name" value="MFS_sugar_transport-like"/>
</dbReference>
<evidence type="ECO:0000256" key="5">
    <source>
        <dbReference type="SAM" id="Phobius"/>
    </source>
</evidence>
<dbReference type="Pfam" id="PF00083">
    <property type="entry name" value="Sugar_tr"/>
    <property type="match status" value="1"/>
</dbReference>
<dbReference type="InterPro" id="IPR005829">
    <property type="entry name" value="Sugar_transporter_CS"/>
</dbReference>
<dbReference type="InterPro" id="IPR036259">
    <property type="entry name" value="MFS_trans_sf"/>
</dbReference>
<feature type="transmembrane region" description="Helical" evidence="5">
    <location>
        <begin position="103"/>
        <end position="125"/>
    </location>
</feature>
<keyword evidence="3 5" id="KW-1133">Transmembrane helix</keyword>
<evidence type="ECO:0000313" key="8">
    <source>
        <dbReference type="Proteomes" id="UP000837857"/>
    </source>
</evidence>
<accession>A0ABN8II43</accession>
<evidence type="ECO:0000256" key="1">
    <source>
        <dbReference type="ARBA" id="ARBA00004141"/>
    </source>
</evidence>
<dbReference type="Proteomes" id="UP000837857">
    <property type="component" value="Chromosome 24"/>
</dbReference>